<gene>
    <name evidence="1" type="ORF">Pint_35774</name>
</gene>
<evidence type="ECO:0000313" key="1">
    <source>
        <dbReference type="EMBL" id="KAJ0028210.1"/>
    </source>
</evidence>
<protein>
    <submittedName>
        <fullName evidence="1">Uncharacterized protein</fullName>
    </submittedName>
</protein>
<name>A0ACC0Y3C2_9ROSI</name>
<sequence>MNRGEEKQCGVMVKREGIRKAIQLVMDKEEGKEKKKRAKELGEMANKALEGGESSYRNINILFAMASESQPCQPHFVLIPLMAQGHLLPAVDIAKLLAQRNVIVTIVTTPLNAARFSNIINRSIHAGLLINVIQIKFPATQVGLPDGCESADAVPSLDLFKNFFTAISMLHEPVEKLFQELKPSPSCIISDRNIAWTADISSKFQIPRILFDGTNCFSLLCLHNLYKSKIHETASESESLVIPGLSDQFEFRRSQLPGLFNPGSNRDLNKLREEIKAAEAGAYGIIVNSFEELETEFLKGYRSATGRKVWCVGPVSLCNKENLDMAQRGNSKSSTDVNQYLKWLNSWPPNSVIYACLGSLSNLRPPQLIELGLGLEATTRPFIWVIRGMSAEMAKWLEEDRFEDRVKSRGLLIRGWAPQVLILSHPSIGAFLTHCGWNSTLEGICAGVPMITWPLFAEQFFNEKLVVQVLKIGVPVGAEVVVHFGEEEKFGVQVKEEKIKEAVEKVMNEDKKEPRRNEARKLAEMAKKAVEEGGSSYNNITLLIEDIIQQQLSKREKVTMLET</sequence>
<accession>A0ACC0Y3C2</accession>
<dbReference type="Proteomes" id="UP001163603">
    <property type="component" value="Chromosome 9"/>
</dbReference>
<organism evidence="1 2">
    <name type="scientific">Pistacia integerrima</name>
    <dbReference type="NCBI Taxonomy" id="434235"/>
    <lineage>
        <taxon>Eukaryota</taxon>
        <taxon>Viridiplantae</taxon>
        <taxon>Streptophyta</taxon>
        <taxon>Embryophyta</taxon>
        <taxon>Tracheophyta</taxon>
        <taxon>Spermatophyta</taxon>
        <taxon>Magnoliopsida</taxon>
        <taxon>eudicotyledons</taxon>
        <taxon>Gunneridae</taxon>
        <taxon>Pentapetalae</taxon>
        <taxon>rosids</taxon>
        <taxon>malvids</taxon>
        <taxon>Sapindales</taxon>
        <taxon>Anacardiaceae</taxon>
        <taxon>Pistacia</taxon>
    </lineage>
</organism>
<keyword evidence="2" id="KW-1185">Reference proteome</keyword>
<reference evidence="2" key="1">
    <citation type="journal article" date="2023" name="G3 (Bethesda)">
        <title>Genome assembly and association tests identify interacting loci associated with vigor, precocity, and sex in interspecific pistachio rootstocks.</title>
        <authorList>
            <person name="Palmer W."/>
            <person name="Jacygrad E."/>
            <person name="Sagayaradj S."/>
            <person name="Cavanaugh K."/>
            <person name="Han R."/>
            <person name="Bertier L."/>
            <person name="Beede B."/>
            <person name="Kafkas S."/>
            <person name="Golino D."/>
            <person name="Preece J."/>
            <person name="Michelmore R."/>
        </authorList>
    </citation>
    <scope>NUCLEOTIDE SEQUENCE [LARGE SCALE GENOMIC DNA]</scope>
</reference>
<proteinExistence type="predicted"/>
<dbReference type="EMBL" id="CM047744">
    <property type="protein sequence ID" value="KAJ0028210.1"/>
    <property type="molecule type" value="Genomic_DNA"/>
</dbReference>
<comment type="caution">
    <text evidence="1">The sequence shown here is derived from an EMBL/GenBank/DDBJ whole genome shotgun (WGS) entry which is preliminary data.</text>
</comment>
<evidence type="ECO:0000313" key="2">
    <source>
        <dbReference type="Proteomes" id="UP001163603"/>
    </source>
</evidence>